<evidence type="ECO:0000313" key="8">
    <source>
        <dbReference type="Proteomes" id="UP000613255"/>
    </source>
</evidence>
<evidence type="ECO:0000256" key="5">
    <source>
        <dbReference type="ARBA" id="ARBA00023136"/>
    </source>
</evidence>
<dbReference type="GO" id="GO:0015658">
    <property type="term" value="F:branched-chain amino acid transmembrane transporter activity"/>
    <property type="evidence" value="ECO:0007669"/>
    <property type="project" value="InterPro"/>
</dbReference>
<dbReference type="CDD" id="cd06581">
    <property type="entry name" value="TM_PBP1_LivM_like"/>
    <property type="match status" value="1"/>
</dbReference>
<name>A0A934HTJ3_9RHOB</name>
<dbReference type="InterPro" id="IPR017778">
    <property type="entry name" value="ABC_transptr_urea_perm_UrtC"/>
</dbReference>
<feature type="transmembrane region" description="Helical" evidence="6">
    <location>
        <begin position="66"/>
        <end position="87"/>
    </location>
</feature>
<dbReference type="PANTHER" id="PTHR30482">
    <property type="entry name" value="HIGH-AFFINITY BRANCHED-CHAIN AMINO ACID TRANSPORT SYSTEM PERMEASE"/>
    <property type="match status" value="1"/>
</dbReference>
<dbReference type="EMBL" id="JAEIJD010000006">
    <property type="protein sequence ID" value="MBI6629948.1"/>
    <property type="molecule type" value="Genomic_DNA"/>
</dbReference>
<feature type="transmembrane region" description="Helical" evidence="6">
    <location>
        <begin position="41"/>
        <end position="59"/>
    </location>
</feature>
<feature type="transmembrane region" description="Helical" evidence="6">
    <location>
        <begin position="154"/>
        <end position="173"/>
    </location>
</feature>
<protein>
    <submittedName>
        <fullName evidence="7">Urea ABC transporter permease subunit UrtC</fullName>
    </submittedName>
</protein>
<feature type="transmembrane region" description="Helical" evidence="6">
    <location>
        <begin position="303"/>
        <end position="321"/>
    </location>
</feature>
<keyword evidence="3 6" id="KW-0812">Transmembrane</keyword>
<comment type="caution">
    <text evidence="7">The sequence shown here is derived from an EMBL/GenBank/DDBJ whole genome shotgun (WGS) entry which is preliminary data.</text>
</comment>
<evidence type="ECO:0000256" key="1">
    <source>
        <dbReference type="ARBA" id="ARBA00004651"/>
    </source>
</evidence>
<accession>A0A934HTJ3</accession>
<dbReference type="Pfam" id="PF02653">
    <property type="entry name" value="BPD_transp_2"/>
    <property type="match status" value="1"/>
</dbReference>
<feature type="transmembrane region" description="Helical" evidence="6">
    <location>
        <begin position="244"/>
        <end position="271"/>
    </location>
</feature>
<dbReference type="RefSeq" id="WP_198685978.1">
    <property type="nucleotide sequence ID" value="NZ_JAEIJD010000006.1"/>
</dbReference>
<dbReference type="InterPro" id="IPR043428">
    <property type="entry name" value="LivM-like"/>
</dbReference>
<evidence type="ECO:0000256" key="3">
    <source>
        <dbReference type="ARBA" id="ARBA00022692"/>
    </source>
</evidence>
<proteinExistence type="predicted"/>
<feature type="transmembrane region" description="Helical" evidence="6">
    <location>
        <begin position="277"/>
        <end position="296"/>
    </location>
</feature>
<evidence type="ECO:0000256" key="2">
    <source>
        <dbReference type="ARBA" id="ARBA00022475"/>
    </source>
</evidence>
<dbReference type="Proteomes" id="UP000613255">
    <property type="component" value="Unassembled WGS sequence"/>
</dbReference>
<keyword evidence="8" id="KW-1185">Reference proteome</keyword>
<dbReference type="InterPro" id="IPR001851">
    <property type="entry name" value="ABC_transp_permease"/>
</dbReference>
<dbReference type="GO" id="GO:0005886">
    <property type="term" value="C:plasma membrane"/>
    <property type="evidence" value="ECO:0007669"/>
    <property type="project" value="UniProtKB-SubCell"/>
</dbReference>
<organism evidence="7 8">
    <name type="scientific">Pontibaca salina</name>
    <dbReference type="NCBI Taxonomy" id="2795731"/>
    <lineage>
        <taxon>Bacteria</taxon>
        <taxon>Pseudomonadati</taxon>
        <taxon>Pseudomonadota</taxon>
        <taxon>Alphaproteobacteria</taxon>
        <taxon>Rhodobacterales</taxon>
        <taxon>Roseobacteraceae</taxon>
        <taxon>Pontibaca</taxon>
    </lineage>
</organism>
<evidence type="ECO:0000256" key="6">
    <source>
        <dbReference type="SAM" id="Phobius"/>
    </source>
</evidence>
<sequence length="384" mass="41658">MTDMLSQQNFERLAYVAFIAFIFSMPLFLDEFGLNRFSKYLVYGMLGIAISLAWGYAGILNLGQGLFFGIGAYAMAFSLKLAASSTAGGKTPIPDFMVVNAEPNAIPELSSITTGSWIWVPFQSQWFGVAMALAVPAILAGLIAYTLGRSRVSGVYVAIITLALVLLVRLIVIDQQQVTSGFNGLTDLAWFNLFGLELDPYAKSTYLIIAFALTIVLLIARWLVSTRAGLVLQGIRDNEVRARYLGYSVVSYQIFFFVVSAMIAGLAGVLYVVAAEFASPTFLDIAFSITMVVWAAVGGRASLLGACIGAIGLNFIGATLSETESLMNAWQLIIGLIFIVVVLWLPRGLAGLASDLADRFVTRADDSKWNRFKSVKHTQSPANR</sequence>
<keyword evidence="5 6" id="KW-0472">Membrane</keyword>
<keyword evidence="2" id="KW-1003">Cell membrane</keyword>
<feature type="transmembrane region" description="Helical" evidence="6">
    <location>
        <begin position="327"/>
        <end position="345"/>
    </location>
</feature>
<evidence type="ECO:0000313" key="7">
    <source>
        <dbReference type="EMBL" id="MBI6629948.1"/>
    </source>
</evidence>
<dbReference type="NCBIfam" id="TIGR03408">
    <property type="entry name" value="urea_trans_UrtC"/>
    <property type="match status" value="1"/>
</dbReference>
<feature type="transmembrane region" description="Helical" evidence="6">
    <location>
        <begin position="206"/>
        <end position="224"/>
    </location>
</feature>
<dbReference type="PANTHER" id="PTHR30482:SF4">
    <property type="entry name" value="SLR1201 PROTEIN"/>
    <property type="match status" value="1"/>
</dbReference>
<comment type="subcellular location">
    <subcellularLocation>
        <location evidence="1">Cell membrane</location>
        <topology evidence="1">Multi-pass membrane protein</topology>
    </subcellularLocation>
</comment>
<keyword evidence="4 6" id="KW-1133">Transmembrane helix</keyword>
<reference evidence="7" key="1">
    <citation type="submission" date="2020-12" db="EMBL/GenBank/DDBJ databases">
        <title>Pontibaca salina gen. nov., sp. nov., isolated from marine sediment.</title>
        <authorList>
            <person name="Bo J."/>
            <person name="Wang S."/>
            <person name="Song X."/>
            <person name="Du Z."/>
        </authorList>
    </citation>
    <scope>NUCLEOTIDE SEQUENCE</scope>
    <source>
        <strain evidence="7">S1109L</strain>
    </source>
</reference>
<feature type="transmembrane region" description="Helical" evidence="6">
    <location>
        <begin position="12"/>
        <end position="29"/>
    </location>
</feature>
<evidence type="ECO:0000256" key="4">
    <source>
        <dbReference type="ARBA" id="ARBA00022989"/>
    </source>
</evidence>
<feature type="transmembrane region" description="Helical" evidence="6">
    <location>
        <begin position="126"/>
        <end position="147"/>
    </location>
</feature>
<gene>
    <name evidence="7" type="primary">urtC</name>
    <name evidence="7" type="ORF">JAO82_08635</name>
</gene>
<dbReference type="AlphaFoldDB" id="A0A934HTJ3"/>